<name>A0AAW1WSY5_RUBAR</name>
<keyword evidence="2" id="KW-1185">Reference proteome</keyword>
<evidence type="ECO:0000313" key="1">
    <source>
        <dbReference type="EMBL" id="KAK9926774.1"/>
    </source>
</evidence>
<evidence type="ECO:0000313" key="2">
    <source>
        <dbReference type="Proteomes" id="UP001457282"/>
    </source>
</evidence>
<accession>A0AAW1WSY5</accession>
<dbReference type="Proteomes" id="UP001457282">
    <property type="component" value="Unassembled WGS sequence"/>
</dbReference>
<sequence length="89" mass="9379">MKAAEERDEPDSSGDAVWAQDEFPDLGCAAATALSVTGLITGRLGIDVIERDCDVRSGHGMRRRGAVGGHRLGAAWAVADGDLIGLWCR</sequence>
<gene>
    <name evidence="1" type="ORF">M0R45_023987</name>
</gene>
<organism evidence="1 2">
    <name type="scientific">Rubus argutus</name>
    <name type="common">Southern blackberry</name>
    <dbReference type="NCBI Taxonomy" id="59490"/>
    <lineage>
        <taxon>Eukaryota</taxon>
        <taxon>Viridiplantae</taxon>
        <taxon>Streptophyta</taxon>
        <taxon>Embryophyta</taxon>
        <taxon>Tracheophyta</taxon>
        <taxon>Spermatophyta</taxon>
        <taxon>Magnoliopsida</taxon>
        <taxon>eudicotyledons</taxon>
        <taxon>Gunneridae</taxon>
        <taxon>Pentapetalae</taxon>
        <taxon>rosids</taxon>
        <taxon>fabids</taxon>
        <taxon>Rosales</taxon>
        <taxon>Rosaceae</taxon>
        <taxon>Rosoideae</taxon>
        <taxon>Rosoideae incertae sedis</taxon>
        <taxon>Rubus</taxon>
    </lineage>
</organism>
<reference evidence="1 2" key="1">
    <citation type="journal article" date="2023" name="G3 (Bethesda)">
        <title>A chromosome-length genome assembly and annotation of blackberry (Rubus argutus, cv. 'Hillquist').</title>
        <authorList>
            <person name="Bruna T."/>
            <person name="Aryal R."/>
            <person name="Dudchenko O."/>
            <person name="Sargent D.J."/>
            <person name="Mead D."/>
            <person name="Buti M."/>
            <person name="Cavallini A."/>
            <person name="Hytonen T."/>
            <person name="Andres J."/>
            <person name="Pham M."/>
            <person name="Weisz D."/>
            <person name="Mascagni F."/>
            <person name="Usai G."/>
            <person name="Natali L."/>
            <person name="Bassil N."/>
            <person name="Fernandez G.E."/>
            <person name="Lomsadze A."/>
            <person name="Armour M."/>
            <person name="Olukolu B."/>
            <person name="Poorten T."/>
            <person name="Britton C."/>
            <person name="Davik J."/>
            <person name="Ashrafi H."/>
            <person name="Aiden E.L."/>
            <person name="Borodovsky M."/>
            <person name="Worthington M."/>
        </authorList>
    </citation>
    <scope>NUCLEOTIDE SEQUENCE [LARGE SCALE GENOMIC DNA]</scope>
    <source>
        <strain evidence="1">PI 553951</strain>
    </source>
</reference>
<protein>
    <submittedName>
        <fullName evidence="1">Uncharacterized protein</fullName>
    </submittedName>
</protein>
<dbReference type="EMBL" id="JBEDUW010000005">
    <property type="protein sequence ID" value="KAK9926774.1"/>
    <property type="molecule type" value="Genomic_DNA"/>
</dbReference>
<comment type="caution">
    <text evidence="1">The sequence shown here is derived from an EMBL/GenBank/DDBJ whole genome shotgun (WGS) entry which is preliminary data.</text>
</comment>
<proteinExistence type="predicted"/>
<dbReference type="AlphaFoldDB" id="A0AAW1WSY5"/>